<evidence type="ECO:0000256" key="1">
    <source>
        <dbReference type="ARBA" id="ARBA00001954"/>
    </source>
</evidence>
<proteinExistence type="inferred from homology"/>
<dbReference type="InterPro" id="IPR036866">
    <property type="entry name" value="RibonucZ/Hydroxyglut_hydro"/>
</dbReference>
<keyword evidence="8" id="KW-0408">Iron</keyword>
<evidence type="ECO:0000256" key="7">
    <source>
        <dbReference type="ARBA" id="ARBA00023002"/>
    </source>
</evidence>
<organism evidence="10 11">
    <name type="scientific">bacterium (Candidatus Blackallbacteria) CG17_big_fil_post_rev_8_21_14_2_50_48_46</name>
    <dbReference type="NCBI Taxonomy" id="2014261"/>
    <lineage>
        <taxon>Bacteria</taxon>
        <taxon>Candidatus Blackallbacteria</taxon>
    </lineage>
</organism>
<evidence type="ECO:0000259" key="9">
    <source>
        <dbReference type="SMART" id="SM00849"/>
    </source>
</evidence>
<dbReference type="Gene3D" id="3.60.15.10">
    <property type="entry name" value="Ribonuclease Z/Hydroxyacylglutathione hydrolase-like"/>
    <property type="match status" value="1"/>
</dbReference>
<dbReference type="PANTHER" id="PTHR43084:SF1">
    <property type="entry name" value="PERSULFIDE DIOXYGENASE ETHE1, MITOCHONDRIAL"/>
    <property type="match status" value="1"/>
</dbReference>
<keyword evidence="5" id="KW-0223">Dioxygenase</keyword>
<evidence type="ECO:0000256" key="6">
    <source>
        <dbReference type="ARBA" id="ARBA00022990"/>
    </source>
</evidence>
<dbReference type="InterPro" id="IPR001279">
    <property type="entry name" value="Metallo-B-lactamas"/>
</dbReference>
<keyword evidence="10" id="KW-0378">Hydrolase</keyword>
<dbReference type="PANTHER" id="PTHR43084">
    <property type="entry name" value="PERSULFIDE DIOXYGENASE ETHE1"/>
    <property type="match status" value="1"/>
</dbReference>
<gene>
    <name evidence="10" type="ORF">COW36_15750</name>
</gene>
<dbReference type="GO" id="GO:0016787">
    <property type="term" value="F:hydrolase activity"/>
    <property type="evidence" value="ECO:0007669"/>
    <property type="project" value="UniProtKB-KW"/>
</dbReference>
<sequence>MIFRQMFDAESWTYTYLIADEETREAALIDSVHEKSERDAKVLQELGLKLKYLLETHVHADHITGVTDLKQTFPGAQSVVSQYGGAPCADIQADDGYVLQLGKSEIKVISTPGHTDGCVSYLVDGKVFTGDTLLIRGCGRTDFQQGDAGKLYDSVTQKLFSLPDETLVYPAHNYIGLEVSSIGEEKRLNPRLAKKSREEFIEIMNNLKLPQPAKIMESVPANLKCGNLAALNT</sequence>
<name>A0A2M7G225_9BACT</name>
<evidence type="ECO:0000256" key="3">
    <source>
        <dbReference type="ARBA" id="ARBA00022723"/>
    </source>
</evidence>
<comment type="cofactor">
    <cofactor evidence="1">
        <name>Fe(2+)</name>
        <dbReference type="ChEBI" id="CHEBI:29033"/>
    </cofactor>
</comment>
<dbReference type="GO" id="GO:0050313">
    <property type="term" value="F:sulfur dioxygenase activity"/>
    <property type="evidence" value="ECO:0007669"/>
    <property type="project" value="InterPro"/>
</dbReference>
<accession>A0A2M7G225</accession>
<dbReference type="InterPro" id="IPR051682">
    <property type="entry name" value="Mito_Persulfide_Diox"/>
</dbReference>
<protein>
    <submittedName>
        <fullName evidence="10">Zn-dependent hydrolase</fullName>
    </submittedName>
</protein>
<dbReference type="AlphaFoldDB" id="A0A2M7G225"/>
<dbReference type="GO" id="GO:0006749">
    <property type="term" value="P:glutathione metabolic process"/>
    <property type="evidence" value="ECO:0007669"/>
    <property type="project" value="InterPro"/>
</dbReference>
<keyword evidence="6" id="KW-0007">Acetylation</keyword>
<dbReference type="GO" id="GO:0046872">
    <property type="term" value="F:metal ion binding"/>
    <property type="evidence" value="ECO:0007669"/>
    <property type="project" value="UniProtKB-KW"/>
</dbReference>
<dbReference type="SUPFAM" id="SSF56281">
    <property type="entry name" value="Metallo-hydrolase/oxidoreductase"/>
    <property type="match status" value="1"/>
</dbReference>
<dbReference type="Pfam" id="PF00753">
    <property type="entry name" value="Lactamase_B"/>
    <property type="match status" value="1"/>
</dbReference>
<dbReference type="SMART" id="SM00849">
    <property type="entry name" value="Lactamase_B"/>
    <property type="match status" value="1"/>
</dbReference>
<dbReference type="GO" id="GO:0070813">
    <property type="term" value="P:hydrogen sulfide metabolic process"/>
    <property type="evidence" value="ECO:0007669"/>
    <property type="project" value="TreeGrafter"/>
</dbReference>
<evidence type="ECO:0000256" key="2">
    <source>
        <dbReference type="ARBA" id="ARBA00006759"/>
    </source>
</evidence>
<evidence type="ECO:0000256" key="5">
    <source>
        <dbReference type="ARBA" id="ARBA00022964"/>
    </source>
</evidence>
<dbReference type="FunFam" id="3.60.15.10:FF:000013">
    <property type="entry name" value="Persulfide dioxygenase ETHE1, mitochondrial"/>
    <property type="match status" value="1"/>
</dbReference>
<evidence type="ECO:0000313" key="11">
    <source>
        <dbReference type="Proteomes" id="UP000231019"/>
    </source>
</evidence>
<evidence type="ECO:0000256" key="4">
    <source>
        <dbReference type="ARBA" id="ARBA00022946"/>
    </source>
</evidence>
<reference evidence="10 11" key="1">
    <citation type="submission" date="2017-09" db="EMBL/GenBank/DDBJ databases">
        <title>Depth-based differentiation of microbial function through sediment-hosted aquifers and enrichment of novel symbionts in the deep terrestrial subsurface.</title>
        <authorList>
            <person name="Probst A.J."/>
            <person name="Ladd B."/>
            <person name="Jarett J.K."/>
            <person name="Geller-Mcgrath D.E."/>
            <person name="Sieber C.M."/>
            <person name="Emerson J.B."/>
            <person name="Anantharaman K."/>
            <person name="Thomas B.C."/>
            <person name="Malmstrom R."/>
            <person name="Stieglmeier M."/>
            <person name="Klingl A."/>
            <person name="Woyke T."/>
            <person name="Ryan C.M."/>
            <person name="Banfield J.F."/>
        </authorList>
    </citation>
    <scope>NUCLEOTIDE SEQUENCE [LARGE SCALE GENOMIC DNA]</scope>
    <source>
        <strain evidence="10">CG17_big_fil_post_rev_8_21_14_2_50_48_46</strain>
    </source>
</reference>
<dbReference type="InterPro" id="IPR044528">
    <property type="entry name" value="POD-like_MBL-fold"/>
</dbReference>
<evidence type="ECO:0000256" key="8">
    <source>
        <dbReference type="ARBA" id="ARBA00023004"/>
    </source>
</evidence>
<keyword evidence="3" id="KW-0479">Metal-binding</keyword>
<keyword evidence="7" id="KW-0560">Oxidoreductase</keyword>
<keyword evidence="4" id="KW-0809">Transit peptide</keyword>
<evidence type="ECO:0000313" key="10">
    <source>
        <dbReference type="EMBL" id="PIW15800.1"/>
    </source>
</evidence>
<comment type="similarity">
    <text evidence="2">Belongs to the metallo-beta-lactamase superfamily. Glyoxalase II family.</text>
</comment>
<dbReference type="CDD" id="cd07724">
    <property type="entry name" value="POD-like_MBL-fold"/>
    <property type="match status" value="1"/>
</dbReference>
<dbReference type="EMBL" id="PFFQ01000044">
    <property type="protein sequence ID" value="PIW15800.1"/>
    <property type="molecule type" value="Genomic_DNA"/>
</dbReference>
<dbReference type="Proteomes" id="UP000231019">
    <property type="component" value="Unassembled WGS sequence"/>
</dbReference>
<comment type="caution">
    <text evidence="10">The sequence shown here is derived from an EMBL/GenBank/DDBJ whole genome shotgun (WGS) entry which is preliminary data.</text>
</comment>
<feature type="domain" description="Metallo-beta-lactamase" evidence="9">
    <location>
        <begin position="12"/>
        <end position="172"/>
    </location>
</feature>